<dbReference type="Proteomes" id="UP000054498">
    <property type="component" value="Unassembled WGS sequence"/>
</dbReference>
<dbReference type="GeneID" id="25740680"/>
<dbReference type="PROSITE" id="PS50082">
    <property type="entry name" value="WD_REPEATS_2"/>
    <property type="match status" value="1"/>
</dbReference>
<evidence type="ECO:0000313" key="4">
    <source>
        <dbReference type="Proteomes" id="UP000054498"/>
    </source>
</evidence>
<dbReference type="AlphaFoldDB" id="A0A0D2MHN7"/>
<gene>
    <name evidence="3" type="ORF">MNEG_7804</name>
</gene>
<keyword evidence="1" id="KW-0853">WD repeat</keyword>
<dbReference type="RefSeq" id="XP_013899181.1">
    <property type="nucleotide sequence ID" value="XM_014043727.1"/>
</dbReference>
<accession>A0A0D2MHN7</accession>
<dbReference type="InterPro" id="IPR052993">
    <property type="entry name" value="CFA-57"/>
</dbReference>
<dbReference type="PANTHER" id="PTHR32215">
    <property type="entry name" value="CILIA- AND FLAGELLA-ASSOCIATED PROTEIN 57"/>
    <property type="match status" value="1"/>
</dbReference>
<name>A0A0D2MHN7_9CHLO</name>
<evidence type="ECO:0000256" key="2">
    <source>
        <dbReference type="SAM" id="MobiDB-lite"/>
    </source>
</evidence>
<dbReference type="KEGG" id="mng:MNEG_7804"/>
<evidence type="ECO:0000256" key="1">
    <source>
        <dbReference type="PROSITE-ProRule" id="PRU00221"/>
    </source>
</evidence>
<dbReference type="InterPro" id="IPR001680">
    <property type="entry name" value="WD40_rpt"/>
</dbReference>
<dbReference type="InterPro" id="IPR036322">
    <property type="entry name" value="WD40_repeat_dom_sf"/>
</dbReference>
<dbReference type="EMBL" id="KK101637">
    <property type="protein sequence ID" value="KIZ00162.1"/>
    <property type="molecule type" value="Genomic_DNA"/>
</dbReference>
<protein>
    <submittedName>
        <fullName evidence="3">WD repeat-containing protein 65</fullName>
    </submittedName>
</protein>
<dbReference type="OrthoDB" id="47276at2759"/>
<feature type="compositionally biased region" description="Basic residues" evidence="2">
    <location>
        <begin position="145"/>
        <end position="154"/>
    </location>
</feature>
<feature type="repeat" description="WD" evidence="1">
    <location>
        <begin position="4"/>
        <end position="45"/>
    </location>
</feature>
<feature type="compositionally biased region" description="Basic and acidic residues" evidence="2">
    <location>
        <begin position="108"/>
        <end position="136"/>
    </location>
</feature>
<dbReference type="PANTHER" id="PTHR32215:SF0">
    <property type="entry name" value="CILIA- AND FLAGELLA-ASSOCIATED PROTEIN 57"/>
    <property type="match status" value="1"/>
</dbReference>
<dbReference type="Gene3D" id="2.130.10.10">
    <property type="entry name" value="YVTN repeat-like/Quinoprotein amine dehydrogenase"/>
    <property type="match status" value="1"/>
</dbReference>
<evidence type="ECO:0000313" key="3">
    <source>
        <dbReference type="EMBL" id="KIZ00162.1"/>
    </source>
</evidence>
<organism evidence="3 4">
    <name type="scientific">Monoraphidium neglectum</name>
    <dbReference type="NCBI Taxonomy" id="145388"/>
    <lineage>
        <taxon>Eukaryota</taxon>
        <taxon>Viridiplantae</taxon>
        <taxon>Chlorophyta</taxon>
        <taxon>core chlorophytes</taxon>
        <taxon>Chlorophyceae</taxon>
        <taxon>CS clade</taxon>
        <taxon>Sphaeropleales</taxon>
        <taxon>Selenastraceae</taxon>
        <taxon>Monoraphidium</taxon>
    </lineage>
</organism>
<sequence length="166" mass="18383">MLVLKLHAGPVTRLAVSYDDCLLLSAGADGAVVVMDVKDKELAKASARRDQARPEKLPWAEEVLVSKAELDERRARVTELEQQVAELTMQTEYQLRLKDLHTQERLKEVADRSNAKQEADRQKFEMLLSEKNEQARKGQGGTGRQGHRARRARRPLAVGGGSGGAA</sequence>
<reference evidence="3 4" key="1">
    <citation type="journal article" date="2013" name="BMC Genomics">
        <title>Reconstruction of the lipid metabolism for the microalga Monoraphidium neglectum from its genome sequence reveals characteristics suitable for biofuel production.</title>
        <authorList>
            <person name="Bogen C."/>
            <person name="Al-Dilaimi A."/>
            <person name="Albersmeier A."/>
            <person name="Wichmann J."/>
            <person name="Grundmann M."/>
            <person name="Rupp O."/>
            <person name="Lauersen K.J."/>
            <person name="Blifernez-Klassen O."/>
            <person name="Kalinowski J."/>
            <person name="Goesmann A."/>
            <person name="Mussgnug J.H."/>
            <person name="Kruse O."/>
        </authorList>
    </citation>
    <scope>NUCLEOTIDE SEQUENCE [LARGE SCALE GENOMIC DNA]</scope>
    <source>
        <strain evidence="3 4">SAG 48.87</strain>
    </source>
</reference>
<proteinExistence type="predicted"/>
<feature type="region of interest" description="Disordered" evidence="2">
    <location>
        <begin position="108"/>
        <end position="166"/>
    </location>
</feature>
<dbReference type="InterPro" id="IPR015943">
    <property type="entry name" value="WD40/YVTN_repeat-like_dom_sf"/>
</dbReference>
<dbReference type="STRING" id="145388.A0A0D2MHN7"/>
<keyword evidence="4" id="KW-1185">Reference proteome</keyword>
<dbReference type="SUPFAM" id="SSF50978">
    <property type="entry name" value="WD40 repeat-like"/>
    <property type="match status" value="1"/>
</dbReference>